<dbReference type="Proteomes" id="UP000192247">
    <property type="component" value="Unassembled WGS sequence"/>
</dbReference>
<protein>
    <submittedName>
        <fullName evidence="7">Zinc finger protein-like</fullName>
    </submittedName>
</protein>
<comment type="caution">
    <text evidence="7">The sequence shown here is derived from an EMBL/GenBank/DDBJ whole genome shotgun (WGS) entry which is preliminary data.</text>
</comment>
<evidence type="ECO:0000256" key="2">
    <source>
        <dbReference type="ARBA" id="ARBA00022737"/>
    </source>
</evidence>
<dbReference type="InterPro" id="IPR013087">
    <property type="entry name" value="Znf_C2H2_type"/>
</dbReference>
<evidence type="ECO:0000256" key="1">
    <source>
        <dbReference type="ARBA" id="ARBA00022723"/>
    </source>
</evidence>
<organism evidence="7 8">
    <name type="scientific">Tropilaelaps mercedesae</name>
    <dbReference type="NCBI Taxonomy" id="418985"/>
    <lineage>
        <taxon>Eukaryota</taxon>
        <taxon>Metazoa</taxon>
        <taxon>Ecdysozoa</taxon>
        <taxon>Arthropoda</taxon>
        <taxon>Chelicerata</taxon>
        <taxon>Arachnida</taxon>
        <taxon>Acari</taxon>
        <taxon>Parasitiformes</taxon>
        <taxon>Mesostigmata</taxon>
        <taxon>Gamasina</taxon>
        <taxon>Dermanyssoidea</taxon>
        <taxon>Laelapidae</taxon>
        <taxon>Tropilaelaps</taxon>
    </lineage>
</organism>
<dbReference type="SMART" id="SM00355">
    <property type="entry name" value="ZnF_C2H2"/>
    <property type="match status" value="2"/>
</dbReference>
<dbReference type="OrthoDB" id="6407039at2759"/>
<dbReference type="AlphaFoldDB" id="A0A1V9X1N1"/>
<evidence type="ECO:0000256" key="4">
    <source>
        <dbReference type="ARBA" id="ARBA00022833"/>
    </source>
</evidence>
<dbReference type="InterPro" id="IPR050688">
    <property type="entry name" value="Zinc_finger/UBP_domain"/>
</dbReference>
<evidence type="ECO:0000259" key="6">
    <source>
        <dbReference type="PROSITE" id="PS50157"/>
    </source>
</evidence>
<dbReference type="PANTHER" id="PTHR24403">
    <property type="entry name" value="ZINC FINGER PROTEIN"/>
    <property type="match status" value="1"/>
</dbReference>
<gene>
    <name evidence="7" type="ORF">BIW11_02192</name>
</gene>
<dbReference type="Gene3D" id="3.30.160.60">
    <property type="entry name" value="Classic Zinc Finger"/>
    <property type="match status" value="1"/>
</dbReference>
<evidence type="ECO:0000256" key="5">
    <source>
        <dbReference type="PROSITE-ProRule" id="PRU00042"/>
    </source>
</evidence>
<evidence type="ECO:0000256" key="3">
    <source>
        <dbReference type="ARBA" id="ARBA00022771"/>
    </source>
</evidence>
<name>A0A1V9X1N1_9ACAR</name>
<dbReference type="PROSITE" id="PS50157">
    <property type="entry name" value="ZINC_FINGER_C2H2_2"/>
    <property type="match status" value="1"/>
</dbReference>
<keyword evidence="8" id="KW-1185">Reference proteome</keyword>
<dbReference type="GO" id="GO:0008270">
    <property type="term" value="F:zinc ion binding"/>
    <property type="evidence" value="ECO:0007669"/>
    <property type="project" value="UniProtKB-KW"/>
</dbReference>
<accession>A0A1V9X1N1</accession>
<keyword evidence="1" id="KW-0479">Metal-binding</keyword>
<dbReference type="EMBL" id="MNPL01028725">
    <property type="protein sequence ID" value="OQR67479.1"/>
    <property type="molecule type" value="Genomic_DNA"/>
</dbReference>
<feature type="domain" description="C2H2-type" evidence="6">
    <location>
        <begin position="20"/>
        <end position="47"/>
    </location>
</feature>
<dbReference type="PANTHER" id="PTHR24403:SF100">
    <property type="entry name" value="C2H2-TYPE DOMAIN-CONTAINING PROTEIN"/>
    <property type="match status" value="1"/>
</dbReference>
<dbReference type="InParanoid" id="A0A1V9X1N1"/>
<sequence length="75" mass="8824">CGARFMSTVQALLELEEKRFRCSHCPYQTNDVGNFRRHELIHSGTKPFKCVLCDFRSAWRKSIKSHMINVHKTLE</sequence>
<dbReference type="InterPro" id="IPR036236">
    <property type="entry name" value="Znf_C2H2_sf"/>
</dbReference>
<feature type="non-terminal residue" evidence="7">
    <location>
        <position position="1"/>
    </location>
</feature>
<dbReference type="SUPFAM" id="SSF57667">
    <property type="entry name" value="beta-beta-alpha zinc fingers"/>
    <property type="match status" value="1"/>
</dbReference>
<proteinExistence type="predicted"/>
<reference evidence="7 8" key="1">
    <citation type="journal article" date="2017" name="Gigascience">
        <title>Draft genome of the honey bee ectoparasitic mite, Tropilaelaps mercedesae, is shaped by the parasitic life history.</title>
        <authorList>
            <person name="Dong X."/>
            <person name="Armstrong S.D."/>
            <person name="Xia D."/>
            <person name="Makepeace B.L."/>
            <person name="Darby A.C."/>
            <person name="Kadowaki T."/>
        </authorList>
    </citation>
    <scope>NUCLEOTIDE SEQUENCE [LARGE SCALE GENOMIC DNA]</scope>
    <source>
        <strain evidence="7">Wuxi-XJTLU</strain>
    </source>
</reference>
<dbReference type="GO" id="GO:0005634">
    <property type="term" value="C:nucleus"/>
    <property type="evidence" value="ECO:0007669"/>
    <property type="project" value="TreeGrafter"/>
</dbReference>
<dbReference type="STRING" id="418985.A0A1V9X1N1"/>
<evidence type="ECO:0000313" key="7">
    <source>
        <dbReference type="EMBL" id="OQR67479.1"/>
    </source>
</evidence>
<evidence type="ECO:0000313" key="8">
    <source>
        <dbReference type="Proteomes" id="UP000192247"/>
    </source>
</evidence>
<keyword evidence="3 5" id="KW-0863">Zinc-finger</keyword>
<dbReference type="GO" id="GO:0045944">
    <property type="term" value="P:positive regulation of transcription by RNA polymerase II"/>
    <property type="evidence" value="ECO:0007669"/>
    <property type="project" value="TreeGrafter"/>
</dbReference>
<keyword evidence="4" id="KW-0862">Zinc</keyword>
<keyword evidence="2" id="KW-0677">Repeat</keyword>